<dbReference type="InterPro" id="IPR051798">
    <property type="entry name" value="Class-II_PLP-Dep_Aminotrans"/>
</dbReference>
<keyword evidence="7" id="KW-0032">Aminotransferase</keyword>
<keyword evidence="3" id="KW-0663">Pyridoxal phosphate</keyword>
<dbReference type="OrthoDB" id="9802872at2"/>
<keyword evidence="7" id="KW-0808">Transferase</keyword>
<dbReference type="PANTHER" id="PTHR43525:SF1">
    <property type="entry name" value="PROTEIN MALY"/>
    <property type="match status" value="1"/>
</dbReference>
<gene>
    <name evidence="7" type="ORF">Tpal_2630</name>
</gene>
<dbReference type="GO" id="GO:0047804">
    <property type="term" value="F:cysteine-S-conjugate beta-lyase activity"/>
    <property type="evidence" value="ECO:0007669"/>
    <property type="project" value="UniProtKB-EC"/>
</dbReference>
<dbReference type="SUPFAM" id="SSF53383">
    <property type="entry name" value="PLP-dependent transferases"/>
    <property type="match status" value="1"/>
</dbReference>
<dbReference type="Proteomes" id="UP000242754">
    <property type="component" value="Unassembled WGS sequence"/>
</dbReference>
<sequence>MVYETETPTSRKVYDFETLVNRKGKGSSKWNQMIQWNPDVSDGVIPLTVADMEFKTAPEITKGLQLFLEDAVLGYSVPTTGYYEAVIDWQKRRHGFAVEREWIINSPGIVTALFAAVRTYTQPGDGVIIMPPVYYPFYAAIENAGRKLVKNPLINHGDAYAIDFKGLGELCKKQKNKLIIFSSPHNPVGRVWTREELGELAEIVVKNDMIIISDEIHNDLIMPGYEHTVFQTLSDEIAEKTITCTAPSKTFNLAGLCNSNVIIKNETLRAKMVQALTDTASGMVGIMGLEGCRIAYEEGEAWLDHLLPVIDRNQHLVRDYFKNNFPEITAPLVEGTYLQWVNFNKLGMTPQELEKFMHLEAEFFTDEGYIFGEEGAGYERINLAAPTTVIEGSLNRLGAALDRFYQQKLEK</sequence>
<dbReference type="AlphaFoldDB" id="A0A143YZY2"/>
<dbReference type="InterPro" id="IPR027619">
    <property type="entry name" value="C-S_lyase_PatB-like"/>
</dbReference>
<dbReference type="InterPro" id="IPR015421">
    <property type="entry name" value="PyrdxlP-dep_Trfase_major"/>
</dbReference>
<evidence type="ECO:0000313" key="7">
    <source>
        <dbReference type="EMBL" id="CZR01297.1"/>
    </source>
</evidence>
<dbReference type="InterPro" id="IPR015424">
    <property type="entry name" value="PyrdxlP-dep_Trfase"/>
</dbReference>
<dbReference type="EC" id="4.4.1.13" evidence="2"/>
<protein>
    <recommendedName>
        <fullName evidence="2">cysteine-S-conjugate beta-lyase</fullName>
        <ecNumber evidence="2">4.4.1.13</ecNumber>
    </recommendedName>
</protein>
<comment type="similarity">
    <text evidence="5">Belongs to the class-II pyridoxal-phosphate-dependent aminotransferase family. MalY/PatB cystathionine beta-lyase subfamily.</text>
</comment>
<accession>A0A143YZY2</accession>
<dbReference type="RefSeq" id="WP_087034134.1">
    <property type="nucleotide sequence ID" value="NZ_FJNE01000010.1"/>
</dbReference>
<dbReference type="InterPro" id="IPR004839">
    <property type="entry name" value="Aminotransferase_I/II_large"/>
</dbReference>
<evidence type="ECO:0000259" key="6">
    <source>
        <dbReference type="Pfam" id="PF00155"/>
    </source>
</evidence>
<name>A0A143YZY2_9LACT</name>
<dbReference type="GO" id="GO:0030170">
    <property type="term" value="F:pyridoxal phosphate binding"/>
    <property type="evidence" value="ECO:0007669"/>
    <property type="project" value="InterPro"/>
</dbReference>
<dbReference type="CDD" id="cd00609">
    <property type="entry name" value="AAT_like"/>
    <property type="match status" value="1"/>
</dbReference>
<evidence type="ECO:0000313" key="8">
    <source>
        <dbReference type="Proteomes" id="UP000242754"/>
    </source>
</evidence>
<keyword evidence="8" id="KW-1185">Reference proteome</keyword>
<evidence type="ECO:0000256" key="1">
    <source>
        <dbReference type="ARBA" id="ARBA00001933"/>
    </source>
</evidence>
<organism evidence="7 8">
    <name type="scientific">Trichococcus palustris</name>
    <dbReference type="NCBI Taxonomy" id="140314"/>
    <lineage>
        <taxon>Bacteria</taxon>
        <taxon>Bacillati</taxon>
        <taxon>Bacillota</taxon>
        <taxon>Bacilli</taxon>
        <taxon>Lactobacillales</taxon>
        <taxon>Carnobacteriaceae</taxon>
        <taxon>Trichococcus</taxon>
    </lineage>
</organism>
<evidence type="ECO:0000256" key="3">
    <source>
        <dbReference type="ARBA" id="ARBA00022898"/>
    </source>
</evidence>
<reference evidence="7 8" key="1">
    <citation type="submission" date="2016-02" db="EMBL/GenBank/DDBJ databases">
        <authorList>
            <person name="Wen L."/>
            <person name="He K."/>
            <person name="Yang H."/>
        </authorList>
    </citation>
    <scope>NUCLEOTIDE SEQUENCE [LARGE SCALE GENOMIC DNA]</scope>
    <source>
        <strain evidence="7">Trichococcus palustris</strain>
    </source>
</reference>
<dbReference type="PANTHER" id="PTHR43525">
    <property type="entry name" value="PROTEIN MALY"/>
    <property type="match status" value="1"/>
</dbReference>
<evidence type="ECO:0000256" key="4">
    <source>
        <dbReference type="ARBA" id="ARBA00023239"/>
    </source>
</evidence>
<comment type="cofactor">
    <cofactor evidence="1">
        <name>pyridoxal 5'-phosphate</name>
        <dbReference type="ChEBI" id="CHEBI:597326"/>
    </cofactor>
</comment>
<feature type="domain" description="Aminotransferase class I/classII large" evidence="6">
    <location>
        <begin position="46"/>
        <end position="282"/>
    </location>
</feature>
<evidence type="ECO:0000256" key="2">
    <source>
        <dbReference type="ARBA" id="ARBA00012224"/>
    </source>
</evidence>
<keyword evidence="4" id="KW-0456">Lyase</keyword>
<evidence type="ECO:0000256" key="5">
    <source>
        <dbReference type="ARBA" id="ARBA00037974"/>
    </source>
</evidence>
<dbReference type="Gene3D" id="3.90.1150.10">
    <property type="entry name" value="Aspartate Aminotransferase, domain 1"/>
    <property type="match status" value="1"/>
</dbReference>
<dbReference type="STRING" id="140314.SAMN04488076_11720"/>
<dbReference type="GO" id="GO:0008483">
    <property type="term" value="F:transaminase activity"/>
    <property type="evidence" value="ECO:0007669"/>
    <property type="project" value="UniProtKB-KW"/>
</dbReference>
<dbReference type="Gene3D" id="3.40.640.10">
    <property type="entry name" value="Type I PLP-dependent aspartate aminotransferase-like (Major domain)"/>
    <property type="match status" value="1"/>
</dbReference>
<proteinExistence type="inferred from homology"/>
<dbReference type="NCBIfam" id="TIGR04350">
    <property type="entry name" value="C_S_lyase_PatB"/>
    <property type="match status" value="1"/>
</dbReference>
<dbReference type="InterPro" id="IPR015422">
    <property type="entry name" value="PyrdxlP-dep_Trfase_small"/>
</dbReference>
<dbReference type="EMBL" id="FJNE01000010">
    <property type="protein sequence ID" value="CZR01297.1"/>
    <property type="molecule type" value="Genomic_DNA"/>
</dbReference>
<dbReference type="Pfam" id="PF00155">
    <property type="entry name" value="Aminotran_1_2"/>
    <property type="match status" value="1"/>
</dbReference>